<feature type="region of interest" description="Disordered" evidence="1">
    <location>
        <begin position="20"/>
        <end position="66"/>
    </location>
</feature>
<dbReference type="EMBL" id="HBGJ01009432">
    <property type="protein sequence ID" value="CAD9247593.1"/>
    <property type="molecule type" value="Transcribed_RNA"/>
</dbReference>
<reference evidence="2" key="1">
    <citation type="submission" date="2021-01" db="EMBL/GenBank/DDBJ databases">
        <authorList>
            <person name="Corre E."/>
            <person name="Pelletier E."/>
            <person name="Niang G."/>
            <person name="Scheremetjew M."/>
            <person name="Finn R."/>
            <person name="Kale V."/>
            <person name="Holt S."/>
            <person name="Cochrane G."/>
            <person name="Meng A."/>
            <person name="Brown T."/>
            <person name="Cohen L."/>
        </authorList>
    </citation>
    <scope>NUCLEOTIDE SEQUENCE</scope>
    <source>
        <strain evidence="2">CCMP2877</strain>
    </source>
</reference>
<sequence length="282" mass="30863">MPSVFARLWCGHDATIASESDASGATLEGTAPAKSNSKGAAGLRTDTVAESPSTSRRGTRRKEGSMYAQLMRMGTTKDVAGGEANDEGSNAALMAHVFLKSTTHGHHHHHEETKDAEETTVAKVEAIDIDAVHSKIERRTAMGSQQGPFGRIVASKSMFGIFNETTPEDFVAYNAAEDAWENDWINGDPRRPEREGCPRPQARMERHVSYMLDHENSPVGANVQARAAIFSTGHSHSSIRRLITGRMEGEGEEDYDGVSVSTEEQGPEEWQPEDKDYVIYKS</sequence>
<evidence type="ECO:0000313" key="2">
    <source>
        <dbReference type="EMBL" id="CAD9247593.1"/>
    </source>
</evidence>
<accession>A0A7S1XLT4</accession>
<proteinExistence type="predicted"/>
<gene>
    <name evidence="2" type="ORF">PPAR1163_LOCUS5951</name>
</gene>
<organism evidence="2">
    <name type="scientific">Phaeomonas parva</name>
    <dbReference type="NCBI Taxonomy" id="124430"/>
    <lineage>
        <taxon>Eukaryota</taxon>
        <taxon>Sar</taxon>
        <taxon>Stramenopiles</taxon>
        <taxon>Ochrophyta</taxon>
        <taxon>Pinguiophyceae</taxon>
        <taxon>Pinguiochrysidales</taxon>
        <taxon>Pinguiochrysidaceae</taxon>
        <taxon>Phaeomonas</taxon>
    </lineage>
</organism>
<dbReference type="AlphaFoldDB" id="A0A7S1XLT4"/>
<feature type="region of interest" description="Disordered" evidence="1">
    <location>
        <begin position="244"/>
        <end position="282"/>
    </location>
</feature>
<protein>
    <submittedName>
        <fullName evidence="2">Uncharacterized protein</fullName>
    </submittedName>
</protein>
<name>A0A7S1XLT4_9STRA</name>
<evidence type="ECO:0000256" key="1">
    <source>
        <dbReference type="SAM" id="MobiDB-lite"/>
    </source>
</evidence>
<feature type="compositionally biased region" description="Basic and acidic residues" evidence="1">
    <location>
        <begin position="272"/>
        <end position="282"/>
    </location>
</feature>